<proteinExistence type="predicted"/>
<name>A0A2P2QKD5_RHIMU</name>
<accession>A0A2P2QKD5</accession>
<protein>
    <submittedName>
        <fullName evidence="1">Uncharacterized protein</fullName>
    </submittedName>
</protein>
<organism evidence="1">
    <name type="scientific">Rhizophora mucronata</name>
    <name type="common">Asiatic mangrove</name>
    <dbReference type="NCBI Taxonomy" id="61149"/>
    <lineage>
        <taxon>Eukaryota</taxon>
        <taxon>Viridiplantae</taxon>
        <taxon>Streptophyta</taxon>
        <taxon>Embryophyta</taxon>
        <taxon>Tracheophyta</taxon>
        <taxon>Spermatophyta</taxon>
        <taxon>Magnoliopsida</taxon>
        <taxon>eudicotyledons</taxon>
        <taxon>Gunneridae</taxon>
        <taxon>Pentapetalae</taxon>
        <taxon>rosids</taxon>
        <taxon>fabids</taxon>
        <taxon>Malpighiales</taxon>
        <taxon>Rhizophoraceae</taxon>
        <taxon>Rhizophora</taxon>
    </lineage>
</organism>
<evidence type="ECO:0000313" key="1">
    <source>
        <dbReference type="EMBL" id="MBX67441.1"/>
    </source>
</evidence>
<sequence length="12" mass="1467">MPYRSSISTRIR</sequence>
<reference evidence="1" key="1">
    <citation type="submission" date="2018-02" db="EMBL/GenBank/DDBJ databases">
        <title>Rhizophora mucronata_Transcriptome.</title>
        <authorList>
            <person name="Meera S.P."/>
            <person name="Sreeshan A."/>
            <person name="Augustine A."/>
        </authorList>
    </citation>
    <scope>NUCLEOTIDE SEQUENCE</scope>
    <source>
        <tissue evidence="1">Leaf</tissue>
    </source>
</reference>
<dbReference type="EMBL" id="GGEC01086957">
    <property type="protein sequence ID" value="MBX67441.1"/>
    <property type="molecule type" value="Transcribed_RNA"/>
</dbReference>